<dbReference type="GO" id="GO:0005794">
    <property type="term" value="C:Golgi apparatus"/>
    <property type="evidence" value="ECO:0007669"/>
    <property type="project" value="TreeGrafter"/>
</dbReference>
<dbReference type="SUPFAM" id="SSF161111">
    <property type="entry name" value="Cation efflux protein transmembrane domain-like"/>
    <property type="match status" value="1"/>
</dbReference>
<dbReference type="InterPro" id="IPR002524">
    <property type="entry name" value="Cation_efflux"/>
</dbReference>
<reference evidence="9" key="1">
    <citation type="journal article" date="2014" name="Front. Microbiol.">
        <title>High frequency of phylogenetically diverse reductive dehalogenase-homologous genes in deep subseafloor sedimentary metagenomes.</title>
        <authorList>
            <person name="Kawai M."/>
            <person name="Futagami T."/>
            <person name="Toyoda A."/>
            <person name="Takaki Y."/>
            <person name="Nishi S."/>
            <person name="Hori S."/>
            <person name="Arai W."/>
            <person name="Tsubouchi T."/>
            <person name="Morono Y."/>
            <person name="Uchiyama I."/>
            <person name="Ito T."/>
            <person name="Fujiyama A."/>
            <person name="Inagaki F."/>
            <person name="Takami H."/>
        </authorList>
    </citation>
    <scope>NUCLEOTIDE SEQUENCE</scope>
    <source>
        <strain evidence="9">Expedition CK06-06</strain>
    </source>
</reference>
<keyword evidence="3 7" id="KW-0812">Transmembrane</keyword>
<proteinExistence type="predicted"/>
<comment type="caution">
    <text evidence="9">The sequence shown here is derived from an EMBL/GenBank/DDBJ whole genome shotgun (WGS) entry which is preliminary data.</text>
</comment>
<keyword evidence="4 7" id="KW-1133">Transmembrane helix</keyword>
<feature type="transmembrane region" description="Helical" evidence="7">
    <location>
        <begin position="85"/>
        <end position="104"/>
    </location>
</feature>
<dbReference type="AlphaFoldDB" id="X1LLY5"/>
<dbReference type="GO" id="GO:0016020">
    <property type="term" value="C:membrane"/>
    <property type="evidence" value="ECO:0007669"/>
    <property type="project" value="UniProtKB-SubCell"/>
</dbReference>
<evidence type="ECO:0000256" key="4">
    <source>
        <dbReference type="ARBA" id="ARBA00022989"/>
    </source>
</evidence>
<evidence type="ECO:0000259" key="8">
    <source>
        <dbReference type="Pfam" id="PF01545"/>
    </source>
</evidence>
<feature type="non-terminal residue" evidence="9">
    <location>
        <position position="146"/>
    </location>
</feature>
<feature type="transmembrane region" description="Helical" evidence="7">
    <location>
        <begin position="116"/>
        <end position="135"/>
    </location>
</feature>
<feature type="domain" description="Cation efflux protein transmembrane" evidence="8">
    <location>
        <begin position="18"/>
        <end position="141"/>
    </location>
</feature>
<keyword evidence="6 7" id="KW-0472">Membrane</keyword>
<name>X1LLY5_9ZZZZ</name>
<dbReference type="Pfam" id="PF01545">
    <property type="entry name" value="Cation_efflux"/>
    <property type="match status" value="1"/>
</dbReference>
<evidence type="ECO:0000256" key="5">
    <source>
        <dbReference type="ARBA" id="ARBA00023065"/>
    </source>
</evidence>
<evidence type="ECO:0000256" key="7">
    <source>
        <dbReference type="SAM" id="Phobius"/>
    </source>
</evidence>
<keyword evidence="5" id="KW-0406">Ion transport</keyword>
<sequence>MGQGHSHVPSQGGNEKALKIALALTSTFLIAEAVAGVLTQSLALISDAAHMLTDSAALAIALFAIRIGKRPADAKRTFGYARYEILAALFNAVMLFAVAIYILVEAYKRFTSPPEIQSGAMLVVAVLGLIINLISMRMLTSRKGRI</sequence>
<dbReference type="Gene3D" id="1.20.1510.10">
    <property type="entry name" value="Cation efflux protein transmembrane domain"/>
    <property type="match status" value="1"/>
</dbReference>
<evidence type="ECO:0000256" key="1">
    <source>
        <dbReference type="ARBA" id="ARBA00004141"/>
    </source>
</evidence>
<gene>
    <name evidence="9" type="ORF">S06H3_29274</name>
</gene>
<dbReference type="EMBL" id="BARV01017142">
    <property type="protein sequence ID" value="GAI20088.1"/>
    <property type="molecule type" value="Genomic_DNA"/>
</dbReference>
<feature type="transmembrane region" description="Helical" evidence="7">
    <location>
        <begin position="48"/>
        <end position="65"/>
    </location>
</feature>
<dbReference type="NCBIfam" id="TIGR01297">
    <property type="entry name" value="CDF"/>
    <property type="match status" value="1"/>
</dbReference>
<evidence type="ECO:0000256" key="6">
    <source>
        <dbReference type="ARBA" id="ARBA00023136"/>
    </source>
</evidence>
<dbReference type="GO" id="GO:0005385">
    <property type="term" value="F:zinc ion transmembrane transporter activity"/>
    <property type="evidence" value="ECO:0007669"/>
    <property type="project" value="InterPro"/>
</dbReference>
<dbReference type="InterPro" id="IPR058533">
    <property type="entry name" value="Cation_efflux_TM"/>
</dbReference>
<evidence type="ECO:0000256" key="2">
    <source>
        <dbReference type="ARBA" id="ARBA00022448"/>
    </source>
</evidence>
<comment type="subcellular location">
    <subcellularLocation>
        <location evidence="1">Membrane</location>
        <topology evidence="1">Multi-pass membrane protein</topology>
    </subcellularLocation>
</comment>
<dbReference type="GO" id="GO:0006882">
    <property type="term" value="P:intracellular zinc ion homeostasis"/>
    <property type="evidence" value="ECO:0007669"/>
    <property type="project" value="InterPro"/>
</dbReference>
<evidence type="ECO:0000256" key="3">
    <source>
        <dbReference type="ARBA" id="ARBA00022692"/>
    </source>
</evidence>
<organism evidence="9">
    <name type="scientific">marine sediment metagenome</name>
    <dbReference type="NCBI Taxonomy" id="412755"/>
    <lineage>
        <taxon>unclassified sequences</taxon>
        <taxon>metagenomes</taxon>
        <taxon>ecological metagenomes</taxon>
    </lineage>
</organism>
<evidence type="ECO:0000313" key="9">
    <source>
        <dbReference type="EMBL" id="GAI20088.1"/>
    </source>
</evidence>
<dbReference type="InterPro" id="IPR027469">
    <property type="entry name" value="Cation_efflux_TMD_sf"/>
</dbReference>
<dbReference type="PANTHER" id="PTHR45755">
    <property type="match status" value="1"/>
</dbReference>
<protein>
    <recommendedName>
        <fullName evidence="8">Cation efflux protein transmembrane domain-containing protein</fullName>
    </recommendedName>
</protein>
<keyword evidence="2" id="KW-0813">Transport</keyword>
<accession>X1LLY5</accession>
<dbReference type="InterPro" id="IPR045316">
    <property type="entry name" value="Msc2-like"/>
</dbReference>
<dbReference type="PANTHER" id="PTHR45755:SF4">
    <property type="entry name" value="ZINC TRANSPORTER 7"/>
    <property type="match status" value="1"/>
</dbReference>
<feature type="transmembrane region" description="Helical" evidence="7">
    <location>
        <begin position="20"/>
        <end position="42"/>
    </location>
</feature>